<dbReference type="Proteomes" id="UP000466307">
    <property type="component" value="Unassembled WGS sequence"/>
</dbReference>
<evidence type="ECO:0000313" key="3">
    <source>
        <dbReference type="EMBL" id="NDK90794.1"/>
    </source>
</evidence>
<evidence type="ECO:0000256" key="2">
    <source>
        <dbReference type="SAM" id="Phobius"/>
    </source>
</evidence>
<feature type="compositionally biased region" description="Low complexity" evidence="1">
    <location>
        <begin position="42"/>
        <end position="53"/>
    </location>
</feature>
<dbReference type="InterPro" id="IPR038468">
    <property type="entry name" value="MmpS_C"/>
</dbReference>
<sequence>MAGPDGRPHGGGSSAVGGPAAGGSEGGGSGGTKGPRDDYRVPLLPGGYPPLGYSPTGAPRFTPADLGTGIPGSATGPTASGLMTPGSTGPGSPAASATGSPTTLSGPATGSAGGPAGPPDGDGPTPPPRRLFGIEPGVGTTVGVFVVVGALVVGLLLVAVNSLRDRPEEITLPPATITDEYTLPTLTPNRTPTPSRPRTTRPTVPGGGVGPVGESVTYTVTIEGSGTILYVDDTGVHTEFSPPPTWTLTFTADTNPLRLVVVVGQGSSAQCSINVGQEQVVTDTVAADSTRRTASCIA</sequence>
<keyword evidence="2" id="KW-0812">Transmembrane</keyword>
<feature type="compositionally biased region" description="Polar residues" evidence="1">
    <location>
        <begin position="95"/>
        <end position="104"/>
    </location>
</feature>
<feature type="region of interest" description="Disordered" evidence="1">
    <location>
        <begin position="1"/>
        <end position="134"/>
    </location>
</feature>
<keyword evidence="2" id="KW-1133">Transmembrane helix</keyword>
<dbReference type="RefSeq" id="WP_157079445.1">
    <property type="nucleotide sequence ID" value="NZ_JAADZU010000047.1"/>
</dbReference>
<feature type="transmembrane region" description="Helical" evidence="2">
    <location>
        <begin position="138"/>
        <end position="160"/>
    </location>
</feature>
<comment type="caution">
    <text evidence="3">The sequence shown here is derived from an EMBL/GenBank/DDBJ whole genome shotgun (WGS) entry which is preliminary data.</text>
</comment>
<dbReference type="Gene3D" id="2.60.40.2880">
    <property type="entry name" value="MmpS1-5, C-terminal soluble domain"/>
    <property type="match status" value="1"/>
</dbReference>
<evidence type="ECO:0000313" key="4">
    <source>
        <dbReference type="Proteomes" id="UP000466307"/>
    </source>
</evidence>
<protein>
    <recommendedName>
        <fullName evidence="5">Mycobacterium membrane protein</fullName>
    </recommendedName>
</protein>
<reference evidence="3 4" key="1">
    <citation type="submission" date="2020-01" db="EMBL/GenBank/DDBJ databases">
        <title>Investigation of new actinobacteria for the biodesulphurisation of diesel fuel.</title>
        <authorList>
            <person name="Athi Narayanan S.M."/>
        </authorList>
    </citation>
    <scope>NUCLEOTIDE SEQUENCE [LARGE SCALE GENOMIC DNA]</scope>
    <source>
        <strain evidence="3 4">213E</strain>
    </source>
</reference>
<gene>
    <name evidence="3" type="ORF">GYA93_14555</name>
</gene>
<keyword evidence="4" id="KW-1185">Reference proteome</keyword>
<feature type="compositionally biased region" description="Gly residues" evidence="1">
    <location>
        <begin position="9"/>
        <end position="33"/>
    </location>
</feature>
<feature type="region of interest" description="Disordered" evidence="1">
    <location>
        <begin position="181"/>
        <end position="212"/>
    </location>
</feature>
<evidence type="ECO:0008006" key="5">
    <source>
        <dbReference type="Google" id="ProtNLM"/>
    </source>
</evidence>
<organism evidence="3 4">
    <name type="scientific">Gordonia desulfuricans</name>
    <dbReference type="NCBI Taxonomy" id="89051"/>
    <lineage>
        <taxon>Bacteria</taxon>
        <taxon>Bacillati</taxon>
        <taxon>Actinomycetota</taxon>
        <taxon>Actinomycetes</taxon>
        <taxon>Mycobacteriales</taxon>
        <taxon>Gordoniaceae</taxon>
        <taxon>Gordonia</taxon>
    </lineage>
</organism>
<keyword evidence="2" id="KW-0472">Membrane</keyword>
<dbReference type="EMBL" id="JAADZU010000047">
    <property type="protein sequence ID" value="NDK90794.1"/>
    <property type="molecule type" value="Genomic_DNA"/>
</dbReference>
<accession>A0A7K3LRA0</accession>
<name>A0A7K3LRA0_9ACTN</name>
<feature type="compositionally biased region" description="Low complexity" evidence="1">
    <location>
        <begin position="182"/>
        <end position="204"/>
    </location>
</feature>
<dbReference type="AlphaFoldDB" id="A0A7K3LRA0"/>
<evidence type="ECO:0000256" key="1">
    <source>
        <dbReference type="SAM" id="MobiDB-lite"/>
    </source>
</evidence>
<proteinExistence type="predicted"/>